<sequence length="52" mass="6417">MSLFTFRTRLQIMQQKIPKQKARHHLLLYDVIEISSKFIYNRKRTVRIENIL</sequence>
<dbReference type="AlphaFoldDB" id="K0IBF0"/>
<proteinExistence type="predicted"/>
<dbReference type="Proteomes" id="UP000008037">
    <property type="component" value="Chromosome"/>
</dbReference>
<accession>K0IBF0</accession>
<dbReference type="KEGG" id="nga:Ngar_c16830"/>
<name>K0IBF0_NITGG</name>
<dbReference type="InParanoid" id="K0IBF0"/>
<reference evidence="1 2" key="1">
    <citation type="journal article" date="2012" name="Environ. Microbiol.">
        <title>The genome of the ammonia-oxidizing Candidatus Nitrososphaera gargensis: insights into metabolic versatility and environmental adaptations.</title>
        <authorList>
            <person name="Spang A."/>
            <person name="Poehlein A."/>
            <person name="Offre P."/>
            <person name="Zumbragel S."/>
            <person name="Haider S."/>
            <person name="Rychlik N."/>
            <person name="Nowka B."/>
            <person name="Schmeisser C."/>
            <person name="Lebedeva E.V."/>
            <person name="Rattei T."/>
            <person name="Bohm C."/>
            <person name="Schmid M."/>
            <person name="Galushko A."/>
            <person name="Hatzenpichler R."/>
            <person name="Weinmaier T."/>
            <person name="Daniel R."/>
            <person name="Schleper C."/>
            <person name="Spieck E."/>
            <person name="Streit W."/>
            <person name="Wagner M."/>
        </authorList>
    </citation>
    <scope>NUCLEOTIDE SEQUENCE [LARGE SCALE GENOMIC DNA]</scope>
    <source>
        <strain evidence="2">Ga9.2</strain>
    </source>
</reference>
<protein>
    <submittedName>
        <fullName evidence="1">Uncharacterized protein</fullName>
    </submittedName>
</protein>
<dbReference type="HOGENOM" id="CLU_3075478_0_0_2"/>
<dbReference type="EMBL" id="CP002408">
    <property type="protein sequence ID" value="AFU58616.1"/>
    <property type="molecule type" value="Genomic_DNA"/>
</dbReference>
<keyword evidence="2" id="KW-1185">Reference proteome</keyword>
<evidence type="ECO:0000313" key="2">
    <source>
        <dbReference type="Proteomes" id="UP000008037"/>
    </source>
</evidence>
<evidence type="ECO:0000313" key="1">
    <source>
        <dbReference type="EMBL" id="AFU58616.1"/>
    </source>
</evidence>
<dbReference type="BioCyc" id="CNIT1237085:G1324-1681-MONOMER"/>
<organism evidence="1 2">
    <name type="scientific">Nitrososphaera gargensis (strain Ga9.2)</name>
    <dbReference type="NCBI Taxonomy" id="1237085"/>
    <lineage>
        <taxon>Archaea</taxon>
        <taxon>Nitrososphaerota</taxon>
        <taxon>Nitrososphaeria</taxon>
        <taxon>Nitrososphaerales</taxon>
        <taxon>Nitrososphaeraceae</taxon>
        <taxon>Nitrososphaera</taxon>
    </lineage>
</organism>
<gene>
    <name evidence="1" type="ordered locus">Ngar_c16830</name>
</gene>